<dbReference type="EMBL" id="JAUIRO010000001">
    <property type="protein sequence ID" value="KAK0732904.1"/>
    <property type="molecule type" value="Genomic_DNA"/>
</dbReference>
<feature type="compositionally biased region" description="Polar residues" evidence="7">
    <location>
        <begin position="131"/>
        <end position="143"/>
    </location>
</feature>
<evidence type="ECO:0000256" key="4">
    <source>
        <dbReference type="ARBA" id="ARBA00023125"/>
    </source>
</evidence>
<gene>
    <name evidence="9" type="ORF">B0T26DRAFT_634702</name>
</gene>
<feature type="compositionally biased region" description="Acidic residues" evidence="7">
    <location>
        <begin position="146"/>
        <end position="155"/>
    </location>
</feature>
<feature type="region of interest" description="Disordered" evidence="7">
    <location>
        <begin position="128"/>
        <end position="177"/>
    </location>
</feature>
<dbReference type="GeneID" id="85319927"/>
<feature type="domain" description="Zn(2)-C6 fungal-type" evidence="8">
    <location>
        <begin position="12"/>
        <end position="42"/>
    </location>
</feature>
<keyword evidence="5" id="KW-0804">Transcription</keyword>
<keyword evidence="3" id="KW-0805">Transcription regulation</keyword>
<keyword evidence="6" id="KW-0539">Nucleus</keyword>
<keyword evidence="10" id="KW-1185">Reference proteome</keyword>
<dbReference type="InterPro" id="IPR050987">
    <property type="entry name" value="AtrR-like"/>
</dbReference>
<dbReference type="Gene3D" id="4.10.240.10">
    <property type="entry name" value="Zn(2)-C6 fungal-type DNA-binding domain"/>
    <property type="match status" value="1"/>
</dbReference>
<dbReference type="GO" id="GO:0005634">
    <property type="term" value="C:nucleus"/>
    <property type="evidence" value="ECO:0007669"/>
    <property type="project" value="UniProtKB-SubCell"/>
</dbReference>
<dbReference type="CDD" id="cd00067">
    <property type="entry name" value="GAL4"/>
    <property type="match status" value="1"/>
</dbReference>
<name>A0AA40E941_9PEZI</name>
<dbReference type="Pfam" id="PF04082">
    <property type="entry name" value="Fungal_trans"/>
    <property type="match status" value="1"/>
</dbReference>
<dbReference type="GO" id="GO:0000981">
    <property type="term" value="F:DNA-binding transcription factor activity, RNA polymerase II-specific"/>
    <property type="evidence" value="ECO:0007669"/>
    <property type="project" value="InterPro"/>
</dbReference>
<dbReference type="CDD" id="cd12148">
    <property type="entry name" value="fungal_TF_MHR"/>
    <property type="match status" value="1"/>
</dbReference>
<evidence type="ECO:0000256" key="7">
    <source>
        <dbReference type="SAM" id="MobiDB-lite"/>
    </source>
</evidence>
<accession>A0AA40E941</accession>
<evidence type="ECO:0000256" key="3">
    <source>
        <dbReference type="ARBA" id="ARBA00023015"/>
    </source>
</evidence>
<dbReference type="Pfam" id="PF00172">
    <property type="entry name" value="Zn_clus"/>
    <property type="match status" value="1"/>
</dbReference>
<evidence type="ECO:0000256" key="1">
    <source>
        <dbReference type="ARBA" id="ARBA00004123"/>
    </source>
</evidence>
<evidence type="ECO:0000256" key="2">
    <source>
        <dbReference type="ARBA" id="ARBA00022723"/>
    </source>
</evidence>
<evidence type="ECO:0000259" key="8">
    <source>
        <dbReference type="PROSITE" id="PS50048"/>
    </source>
</evidence>
<dbReference type="SUPFAM" id="SSF57701">
    <property type="entry name" value="Zn2/Cys6 DNA-binding domain"/>
    <property type="match status" value="1"/>
</dbReference>
<dbReference type="Proteomes" id="UP001172101">
    <property type="component" value="Unassembled WGS sequence"/>
</dbReference>
<keyword evidence="4" id="KW-0238">DNA-binding</keyword>
<evidence type="ECO:0000313" key="10">
    <source>
        <dbReference type="Proteomes" id="UP001172101"/>
    </source>
</evidence>
<dbReference type="GO" id="GO:0003677">
    <property type="term" value="F:DNA binding"/>
    <property type="evidence" value="ECO:0007669"/>
    <property type="project" value="UniProtKB-KW"/>
</dbReference>
<reference evidence="9" key="1">
    <citation type="submission" date="2023-06" db="EMBL/GenBank/DDBJ databases">
        <title>Genome-scale phylogeny and comparative genomics of the fungal order Sordariales.</title>
        <authorList>
            <consortium name="Lawrence Berkeley National Laboratory"/>
            <person name="Hensen N."/>
            <person name="Bonometti L."/>
            <person name="Westerberg I."/>
            <person name="Brannstrom I.O."/>
            <person name="Guillou S."/>
            <person name="Cros-Aarteil S."/>
            <person name="Calhoun S."/>
            <person name="Haridas S."/>
            <person name="Kuo A."/>
            <person name="Mondo S."/>
            <person name="Pangilinan J."/>
            <person name="Riley R."/>
            <person name="LaButti K."/>
            <person name="Andreopoulos B."/>
            <person name="Lipzen A."/>
            <person name="Chen C."/>
            <person name="Yanf M."/>
            <person name="Daum C."/>
            <person name="Ng V."/>
            <person name="Clum A."/>
            <person name="Steindorff A."/>
            <person name="Ohm R."/>
            <person name="Martin F."/>
            <person name="Silar P."/>
            <person name="Natvig D."/>
            <person name="Lalanne C."/>
            <person name="Gautier V."/>
            <person name="Ament-velasquez S.L."/>
            <person name="Kruys A."/>
            <person name="Hutchinson M.I."/>
            <person name="Powell A.J."/>
            <person name="Barry K."/>
            <person name="Miller A.N."/>
            <person name="Grigoriev I.V."/>
            <person name="Debuchy R."/>
            <person name="Gladieux P."/>
            <person name="Thoren M.H."/>
            <person name="Johannesson H."/>
        </authorList>
    </citation>
    <scope>NUCLEOTIDE SEQUENCE</scope>
    <source>
        <strain evidence="9">SMH2392-1A</strain>
    </source>
</reference>
<comment type="subcellular location">
    <subcellularLocation>
        <location evidence="1">Nucleus</location>
    </subcellularLocation>
</comment>
<dbReference type="InterPro" id="IPR001138">
    <property type="entry name" value="Zn2Cys6_DnaBD"/>
</dbReference>
<dbReference type="GO" id="GO:0008270">
    <property type="term" value="F:zinc ion binding"/>
    <property type="evidence" value="ECO:0007669"/>
    <property type="project" value="InterPro"/>
</dbReference>
<dbReference type="InterPro" id="IPR007219">
    <property type="entry name" value="XnlR_reg_dom"/>
</dbReference>
<dbReference type="PANTHER" id="PTHR46910:SF37">
    <property type="entry name" value="ZN(II)2CYS6 TRANSCRIPTION FACTOR (EUROFUNG)"/>
    <property type="match status" value="1"/>
</dbReference>
<comment type="caution">
    <text evidence="9">The sequence shown here is derived from an EMBL/GenBank/DDBJ whole genome shotgun (WGS) entry which is preliminary data.</text>
</comment>
<evidence type="ECO:0000313" key="9">
    <source>
        <dbReference type="EMBL" id="KAK0732904.1"/>
    </source>
</evidence>
<dbReference type="SMART" id="SM00906">
    <property type="entry name" value="Fungal_trans"/>
    <property type="match status" value="1"/>
</dbReference>
<feature type="region of interest" description="Disordered" evidence="7">
    <location>
        <begin position="57"/>
        <end position="98"/>
    </location>
</feature>
<dbReference type="AlphaFoldDB" id="A0AA40E941"/>
<dbReference type="InterPro" id="IPR036864">
    <property type="entry name" value="Zn2-C6_fun-type_DNA-bd_sf"/>
</dbReference>
<dbReference type="RefSeq" id="XP_060301781.1">
    <property type="nucleotide sequence ID" value="XM_060436657.1"/>
</dbReference>
<dbReference type="SMART" id="SM00066">
    <property type="entry name" value="GAL4"/>
    <property type="match status" value="1"/>
</dbReference>
<evidence type="ECO:0000256" key="6">
    <source>
        <dbReference type="ARBA" id="ARBA00023242"/>
    </source>
</evidence>
<dbReference type="PROSITE" id="PS50048">
    <property type="entry name" value="ZN2_CY6_FUNGAL_2"/>
    <property type="match status" value="1"/>
</dbReference>
<evidence type="ECO:0000256" key="5">
    <source>
        <dbReference type="ARBA" id="ARBA00023163"/>
    </source>
</evidence>
<sequence>MEVVPQLNRRKACDLCFTKKIKCDMMKPVCSNCRTYKSECRTTAIRRRAGVSRKPAVSLDPLNASHPGLGGATAAPDKTLSAHVPTAAASSGPQLDPGLESRLARIEQQLQQVLSVASSAVNRANELEAQCPSTDSSGKTLSSVFDGDDDDDDDGGGGGGGGDDVGPEALNNDDHVVRTPIPKLPPLEELQPIVDSYFAYFNHAIPIFSQPEFARLLAGWYSAPSRRSRAAWAAINIVLALSSSIPLVPRQQVDYDDDPKTVYYMSNAQSVLAELVTRDEDLLGLQVLLGLVFLLQGSKDPRSASVLIGAAVRLTHRLRLQSRDNIEENYTAEEGLHRCRLFWIAYLLDKEISIRHHTPSVQVDADIDLDLPSRHPPDGVSEIYTADGRVRVNYLRLRVQLAHIQGRTYDLLYSTRSTRISPQERQSRVVRLAAQLEKWRRSIPAEMQLGSVDRHLDRFALIHMATLLWSYHASLATIHGVWSHNAHWMKRISNYSQAVIRDSEVDGRKCCYHQHPPLPAAWKRLLGASRECLALANKMPRSDCNVWANTCSLFSAMIIIMSNMYEFPDSDPLANDRDLVQYALGIFHKIKDISELIPLKKLHVVVVELDRASSAAVEMSQRKRVSVIQGAVSGENLSAAATSKVWDQTKPSDDGLRDATAAESRWGFANDQAVVAALPHPIMGWDDDYLGDPAPEGLLSPFNPNQLVIDPFDGDYGPFGGDWRDVPMTQQGLEEFAFWP</sequence>
<proteinExistence type="predicted"/>
<dbReference type="GO" id="GO:0006351">
    <property type="term" value="P:DNA-templated transcription"/>
    <property type="evidence" value="ECO:0007669"/>
    <property type="project" value="InterPro"/>
</dbReference>
<organism evidence="9 10">
    <name type="scientific">Lasiosphaeria miniovina</name>
    <dbReference type="NCBI Taxonomy" id="1954250"/>
    <lineage>
        <taxon>Eukaryota</taxon>
        <taxon>Fungi</taxon>
        <taxon>Dikarya</taxon>
        <taxon>Ascomycota</taxon>
        <taxon>Pezizomycotina</taxon>
        <taxon>Sordariomycetes</taxon>
        <taxon>Sordariomycetidae</taxon>
        <taxon>Sordariales</taxon>
        <taxon>Lasiosphaeriaceae</taxon>
        <taxon>Lasiosphaeria</taxon>
    </lineage>
</organism>
<keyword evidence="2" id="KW-0479">Metal-binding</keyword>
<protein>
    <submittedName>
        <fullName evidence="9">Fungal-specific transcription factor domain-containing protein</fullName>
    </submittedName>
</protein>
<dbReference type="PANTHER" id="PTHR46910">
    <property type="entry name" value="TRANSCRIPTION FACTOR PDR1"/>
    <property type="match status" value="1"/>
</dbReference>